<reference evidence="2" key="1">
    <citation type="journal article" date="2020" name="Stud. Mycol.">
        <title>101 Dothideomycetes genomes: a test case for predicting lifestyles and emergence of pathogens.</title>
        <authorList>
            <person name="Haridas S."/>
            <person name="Albert R."/>
            <person name="Binder M."/>
            <person name="Bloem J."/>
            <person name="Labutti K."/>
            <person name="Salamov A."/>
            <person name="Andreopoulos B."/>
            <person name="Baker S."/>
            <person name="Barry K."/>
            <person name="Bills G."/>
            <person name="Bluhm B."/>
            <person name="Cannon C."/>
            <person name="Castanera R."/>
            <person name="Culley D."/>
            <person name="Daum C."/>
            <person name="Ezra D."/>
            <person name="Gonzalez J."/>
            <person name="Henrissat B."/>
            <person name="Kuo A."/>
            <person name="Liang C."/>
            <person name="Lipzen A."/>
            <person name="Lutzoni F."/>
            <person name="Magnuson J."/>
            <person name="Mondo S."/>
            <person name="Nolan M."/>
            <person name="Ohm R."/>
            <person name="Pangilinan J."/>
            <person name="Park H.-J."/>
            <person name="Ramirez L."/>
            <person name="Alfaro M."/>
            <person name="Sun H."/>
            <person name="Tritt A."/>
            <person name="Yoshinaga Y."/>
            <person name="Zwiers L.-H."/>
            <person name="Turgeon B."/>
            <person name="Goodwin S."/>
            <person name="Spatafora J."/>
            <person name="Crous P."/>
            <person name="Grigoriev I."/>
        </authorList>
    </citation>
    <scope>NUCLEOTIDE SEQUENCE</scope>
    <source>
        <strain evidence="2">CBS 122681</strain>
    </source>
</reference>
<evidence type="ECO:0000313" key="2">
    <source>
        <dbReference type="EMBL" id="KAF2656154.1"/>
    </source>
</evidence>
<keyword evidence="1" id="KW-0472">Membrane</keyword>
<feature type="transmembrane region" description="Helical" evidence="1">
    <location>
        <begin position="6"/>
        <end position="29"/>
    </location>
</feature>
<evidence type="ECO:0000256" key="1">
    <source>
        <dbReference type="SAM" id="Phobius"/>
    </source>
</evidence>
<dbReference type="AlphaFoldDB" id="A0A6A6TC16"/>
<keyword evidence="3" id="KW-1185">Reference proteome</keyword>
<keyword evidence="1" id="KW-0812">Transmembrane</keyword>
<name>A0A6A6TC16_9PLEO</name>
<keyword evidence="1" id="KW-1133">Transmembrane helix</keyword>
<protein>
    <submittedName>
        <fullName evidence="2">Uncharacterized protein</fullName>
    </submittedName>
</protein>
<accession>A0A6A6TC16</accession>
<dbReference type="EMBL" id="MU004340">
    <property type="protein sequence ID" value="KAF2656154.1"/>
    <property type="molecule type" value="Genomic_DNA"/>
</dbReference>
<organism evidence="2 3">
    <name type="scientific">Lophiostoma macrostomum CBS 122681</name>
    <dbReference type="NCBI Taxonomy" id="1314788"/>
    <lineage>
        <taxon>Eukaryota</taxon>
        <taxon>Fungi</taxon>
        <taxon>Dikarya</taxon>
        <taxon>Ascomycota</taxon>
        <taxon>Pezizomycotina</taxon>
        <taxon>Dothideomycetes</taxon>
        <taxon>Pleosporomycetidae</taxon>
        <taxon>Pleosporales</taxon>
        <taxon>Lophiostomataceae</taxon>
        <taxon>Lophiostoma</taxon>
    </lineage>
</organism>
<proteinExistence type="predicted"/>
<gene>
    <name evidence="2" type="ORF">K491DRAFT_692353</name>
</gene>
<evidence type="ECO:0000313" key="3">
    <source>
        <dbReference type="Proteomes" id="UP000799324"/>
    </source>
</evidence>
<dbReference type="Proteomes" id="UP000799324">
    <property type="component" value="Unassembled WGS sequence"/>
</dbReference>
<sequence length="55" mass="5829">MDAVVGIIAALGHIVNMVLVFLFIIAPLMDSATNIIESILSAFLLSQARGPETQC</sequence>